<organism evidence="2 3">
    <name type="scientific">Rhizopus stolonifer</name>
    <name type="common">Rhizopus nigricans</name>
    <dbReference type="NCBI Taxonomy" id="4846"/>
    <lineage>
        <taxon>Eukaryota</taxon>
        <taxon>Fungi</taxon>
        <taxon>Fungi incertae sedis</taxon>
        <taxon>Mucoromycota</taxon>
        <taxon>Mucoromycotina</taxon>
        <taxon>Mucoromycetes</taxon>
        <taxon>Mucorales</taxon>
        <taxon>Mucorineae</taxon>
        <taxon>Rhizopodaceae</taxon>
        <taxon>Rhizopus</taxon>
    </lineage>
</organism>
<feature type="region of interest" description="Disordered" evidence="1">
    <location>
        <begin position="161"/>
        <end position="180"/>
    </location>
</feature>
<proteinExistence type="predicted"/>
<comment type="caution">
    <text evidence="2">The sequence shown here is derived from an EMBL/GenBank/DDBJ whole genome shotgun (WGS) entry which is preliminary data.</text>
</comment>
<dbReference type="AlphaFoldDB" id="A0A367J4P3"/>
<accession>A0A367J4P3</accession>
<sequence>FIKNSIIMNSDDEQEEESNATINNKDSDVEDIPRTLHRRASSILKVGQDIVKMISGVAEEEQEAQDTDHKLSSSVSSTTSSFMTPSSLFSALTGAIPESSFSSSSVSTKKRQEEVIEIGKNVKTFSKGVVGNSIRMFSDVATQIKTSIEEEEIKRRQEALATMKQDDHSADENEWMHTYL</sequence>
<feature type="region of interest" description="Disordered" evidence="1">
    <location>
        <begin position="1"/>
        <end position="29"/>
    </location>
</feature>
<feature type="non-terminal residue" evidence="2">
    <location>
        <position position="1"/>
    </location>
</feature>
<dbReference type="Proteomes" id="UP000253551">
    <property type="component" value="Unassembled WGS sequence"/>
</dbReference>
<dbReference type="EMBL" id="PJQM01004317">
    <property type="protein sequence ID" value="RCH84893.1"/>
    <property type="molecule type" value="Genomic_DNA"/>
</dbReference>
<dbReference type="STRING" id="4846.A0A367J4P3"/>
<keyword evidence="3" id="KW-1185">Reference proteome</keyword>
<name>A0A367J4P3_RHIST</name>
<gene>
    <name evidence="2" type="ORF">CU098_002086</name>
</gene>
<evidence type="ECO:0000256" key="1">
    <source>
        <dbReference type="SAM" id="MobiDB-lite"/>
    </source>
</evidence>
<reference evidence="2 3" key="1">
    <citation type="journal article" date="2018" name="G3 (Bethesda)">
        <title>Phylogenetic and Phylogenomic Definition of Rhizopus Species.</title>
        <authorList>
            <person name="Gryganskyi A.P."/>
            <person name="Golan J."/>
            <person name="Dolatabadi S."/>
            <person name="Mondo S."/>
            <person name="Robb S."/>
            <person name="Idnurm A."/>
            <person name="Muszewska A."/>
            <person name="Steczkiewicz K."/>
            <person name="Masonjones S."/>
            <person name="Liao H.L."/>
            <person name="Gajdeczka M.T."/>
            <person name="Anike F."/>
            <person name="Vuek A."/>
            <person name="Anishchenko I.M."/>
            <person name="Voigt K."/>
            <person name="de Hoog G.S."/>
            <person name="Smith M.E."/>
            <person name="Heitman J."/>
            <person name="Vilgalys R."/>
            <person name="Stajich J.E."/>
        </authorList>
    </citation>
    <scope>NUCLEOTIDE SEQUENCE [LARGE SCALE GENOMIC DNA]</scope>
    <source>
        <strain evidence="2 3">LSU 92-RS-03</strain>
    </source>
</reference>
<evidence type="ECO:0000313" key="3">
    <source>
        <dbReference type="Proteomes" id="UP000253551"/>
    </source>
</evidence>
<evidence type="ECO:0000313" key="2">
    <source>
        <dbReference type="EMBL" id="RCH84893.1"/>
    </source>
</evidence>
<dbReference type="OrthoDB" id="2418056at2759"/>
<feature type="region of interest" description="Disordered" evidence="1">
    <location>
        <begin position="58"/>
        <end position="77"/>
    </location>
</feature>
<protein>
    <submittedName>
        <fullName evidence="2">Uncharacterized protein</fullName>
    </submittedName>
</protein>